<dbReference type="PIRSF" id="PIRSF000138">
    <property type="entry name" value="Al-hdrx_acd_dh"/>
    <property type="match status" value="1"/>
</dbReference>
<feature type="domain" description="FMN hydroxy acid dehydrogenase" evidence="9">
    <location>
        <begin position="31"/>
        <end position="393"/>
    </location>
</feature>
<reference evidence="11" key="1">
    <citation type="journal article" date="2015" name="J. Biotechnol.">
        <title>Complete genome sequence of Streptomyces ambofaciens ATCC 23877, the spiramycin producer.</title>
        <authorList>
            <person name="Thibessard A."/>
            <person name="Haas D."/>
            <person name="Gerbaud C."/>
            <person name="Aigle B."/>
            <person name="Lautru S."/>
            <person name="Pernodet J.L."/>
            <person name="Leblond P."/>
        </authorList>
    </citation>
    <scope>NUCLEOTIDE SEQUENCE [LARGE SCALE GENOMIC DNA]</scope>
    <source>
        <strain evidence="11">ATCC 23877 / 3486 / DSM 40053 / JCM 4204 / NBRC 12836 / NRRL B-2516</strain>
    </source>
</reference>
<dbReference type="PROSITE" id="PS51349">
    <property type="entry name" value="FMN_HYDROXY_ACID_DH_2"/>
    <property type="match status" value="1"/>
</dbReference>
<feature type="binding site" evidence="7">
    <location>
        <position position="159"/>
    </location>
    <ligand>
        <name>FMN</name>
        <dbReference type="ChEBI" id="CHEBI:58210"/>
    </ligand>
</feature>
<evidence type="ECO:0000313" key="11">
    <source>
        <dbReference type="Proteomes" id="UP000061018"/>
    </source>
</evidence>
<dbReference type="Pfam" id="PF01070">
    <property type="entry name" value="FMN_dh"/>
    <property type="match status" value="1"/>
</dbReference>
<dbReference type="SUPFAM" id="SSF51395">
    <property type="entry name" value="FMN-linked oxidoreductases"/>
    <property type="match status" value="1"/>
</dbReference>
<dbReference type="InterPro" id="IPR000262">
    <property type="entry name" value="FMN-dep_DH"/>
</dbReference>
<gene>
    <name evidence="10" type="ORF">SAM23877_5651</name>
</gene>
<dbReference type="GO" id="GO:0016614">
    <property type="term" value="F:oxidoreductase activity, acting on CH-OH group of donors"/>
    <property type="evidence" value="ECO:0007669"/>
    <property type="project" value="UniProtKB-ARBA"/>
</dbReference>
<feature type="binding site" evidence="7">
    <location>
        <position position="291"/>
    </location>
    <ligand>
        <name>glyoxylate</name>
        <dbReference type="ChEBI" id="CHEBI:36655"/>
    </ligand>
</feature>
<feature type="binding site" evidence="7">
    <location>
        <begin position="342"/>
        <end position="343"/>
    </location>
    <ligand>
        <name>FMN</name>
        <dbReference type="ChEBI" id="CHEBI:58210"/>
    </ligand>
</feature>
<comment type="similarity">
    <text evidence="5">Belongs to the FMN-dependent alpha-hydroxy acid dehydrogenase family.</text>
</comment>
<keyword evidence="4" id="KW-0560">Oxidoreductase</keyword>
<accession>A0A0K2B0M9</accession>
<evidence type="ECO:0000259" key="9">
    <source>
        <dbReference type="PROSITE" id="PS51349"/>
    </source>
</evidence>
<evidence type="ECO:0000256" key="5">
    <source>
        <dbReference type="ARBA" id="ARBA00024042"/>
    </source>
</evidence>
<evidence type="ECO:0000256" key="2">
    <source>
        <dbReference type="ARBA" id="ARBA00022630"/>
    </source>
</evidence>
<organism evidence="10 11">
    <name type="scientific">Streptomyces ambofaciens (strain ATCC 23877 / 3486 / DSM 40053 / JCM 4204 / NBRC 12836 / NRRL B-2516)</name>
    <dbReference type="NCBI Taxonomy" id="278992"/>
    <lineage>
        <taxon>Bacteria</taxon>
        <taxon>Bacillati</taxon>
        <taxon>Actinomycetota</taxon>
        <taxon>Actinomycetes</taxon>
        <taxon>Kitasatosporales</taxon>
        <taxon>Streptomycetaceae</taxon>
        <taxon>Streptomyces</taxon>
    </lineage>
</organism>
<evidence type="ECO:0000313" key="10">
    <source>
        <dbReference type="EMBL" id="AKZ58696.1"/>
    </source>
</evidence>
<proteinExistence type="inferred from homology"/>
<dbReference type="AlphaFoldDB" id="A0A0K2B0M9"/>
<feature type="compositionally biased region" description="Gly residues" evidence="8">
    <location>
        <begin position="23"/>
        <end position="33"/>
    </location>
</feature>
<protein>
    <submittedName>
        <fullName evidence="10">FMN-dependent alpha-hydroxy acid dehydrogenase</fullName>
    </submittedName>
</protein>
<evidence type="ECO:0000256" key="4">
    <source>
        <dbReference type="ARBA" id="ARBA00023002"/>
    </source>
</evidence>
<evidence type="ECO:0000256" key="3">
    <source>
        <dbReference type="ARBA" id="ARBA00022643"/>
    </source>
</evidence>
<evidence type="ECO:0000256" key="6">
    <source>
        <dbReference type="PIRSR" id="PIRSR000138-1"/>
    </source>
</evidence>
<keyword evidence="3 7" id="KW-0288">FMN</keyword>
<feature type="binding site" evidence="7">
    <location>
        <position position="264"/>
    </location>
    <ligand>
        <name>FMN</name>
        <dbReference type="ChEBI" id="CHEBI:58210"/>
    </ligand>
</feature>
<feature type="binding site" evidence="7">
    <location>
        <position position="187"/>
    </location>
    <ligand>
        <name>FMN</name>
        <dbReference type="ChEBI" id="CHEBI:58210"/>
    </ligand>
</feature>
<dbReference type="KEGG" id="samb:SAM23877_5651"/>
<name>A0A0K2B0M9_STRA7</name>
<dbReference type="InterPro" id="IPR037396">
    <property type="entry name" value="FMN_HAD"/>
</dbReference>
<feature type="binding site" evidence="7">
    <location>
        <position position="161"/>
    </location>
    <ligand>
        <name>glyoxylate</name>
        <dbReference type="ChEBI" id="CHEBI:36655"/>
    </ligand>
</feature>
<dbReference type="FunFam" id="3.20.20.70:FF:000029">
    <property type="entry name" value="L-lactate dehydrogenase"/>
    <property type="match status" value="1"/>
</dbReference>
<dbReference type="PANTHER" id="PTHR10578">
    <property type="entry name" value="S -2-HYDROXY-ACID OXIDASE-RELATED"/>
    <property type="match status" value="1"/>
</dbReference>
<feature type="active site" description="Proton acceptor" evidence="6">
    <location>
        <position position="288"/>
    </location>
</feature>
<evidence type="ECO:0000256" key="8">
    <source>
        <dbReference type="SAM" id="MobiDB-lite"/>
    </source>
</evidence>
<dbReference type="GO" id="GO:0010181">
    <property type="term" value="F:FMN binding"/>
    <property type="evidence" value="ECO:0007669"/>
    <property type="project" value="InterPro"/>
</dbReference>
<keyword evidence="2 7" id="KW-0285">Flavoprotein</keyword>
<feature type="binding site" evidence="7">
    <location>
        <begin position="110"/>
        <end position="112"/>
    </location>
    <ligand>
        <name>FMN</name>
        <dbReference type="ChEBI" id="CHEBI:58210"/>
    </ligand>
</feature>
<dbReference type="PROSITE" id="PS00557">
    <property type="entry name" value="FMN_HYDROXY_ACID_DH_1"/>
    <property type="match status" value="1"/>
</dbReference>
<feature type="binding site" evidence="7">
    <location>
        <position position="288"/>
    </location>
    <ligand>
        <name>glyoxylate</name>
        <dbReference type="ChEBI" id="CHEBI:36655"/>
    </ligand>
</feature>
<dbReference type="InterPro" id="IPR008259">
    <property type="entry name" value="FMN_hydac_DH_AS"/>
</dbReference>
<dbReference type="InterPro" id="IPR012133">
    <property type="entry name" value="Alpha-hydoxy_acid_DH_FMN"/>
</dbReference>
<dbReference type="EMBL" id="CP012382">
    <property type="protein sequence ID" value="AKZ58696.1"/>
    <property type="molecule type" value="Genomic_DNA"/>
</dbReference>
<feature type="region of interest" description="Disordered" evidence="8">
    <location>
        <begin position="15"/>
        <end position="36"/>
    </location>
</feature>
<dbReference type="CDD" id="cd02809">
    <property type="entry name" value="alpha_hydroxyacid_oxid_FMN"/>
    <property type="match status" value="1"/>
</dbReference>
<dbReference type="InterPro" id="IPR013785">
    <property type="entry name" value="Aldolase_TIM"/>
</dbReference>
<sequence>MTAQSLAPAARSVSAAGAAGDADGTGGRGGGPAGVPLRLDDVERAAAAVLPDAVRDFVAGGSGSERTLADNRAALDRIRVVPRALRDVSACSAATTLLSRQVAMPVATAPIGYQKLVHPQGELAAAAAAKAAGVPFTVGTLSSFPLEQVAAVGATTWFQLYWLRDRALSFDLVRRAEAAGCAAVMLTVDVPWMGRRLRDMSNGFALPDGVVAANFTTGTASEAHRASPGGSALAAHTSTAFDPSLSWADLEELRRRTRLPLIVKGLLDPADAVRAAEAGADAVVVSNHGGRQLDGAVASADVLEAVCAAVAGRCEVLLDSGVRSGTDVLKALASGASGVLVGRPLLWGLATGGAEGARGVLGLLAEEFRDALGLAGCSGVAEARRLRVLRRASQDGTGVGEGAVWR</sequence>
<dbReference type="STRING" id="1889.SAM40697_5145"/>
<dbReference type="PANTHER" id="PTHR10578:SF107">
    <property type="entry name" value="2-HYDROXYACID OXIDASE 1"/>
    <property type="match status" value="1"/>
</dbReference>
<comment type="cofactor">
    <cofactor evidence="1">
        <name>FMN</name>
        <dbReference type="ChEBI" id="CHEBI:58210"/>
    </cofactor>
</comment>
<feature type="binding site" evidence="7">
    <location>
        <begin position="319"/>
        <end position="323"/>
    </location>
    <ligand>
        <name>FMN</name>
        <dbReference type="ChEBI" id="CHEBI:58210"/>
    </ligand>
</feature>
<dbReference type="Gene3D" id="3.20.20.70">
    <property type="entry name" value="Aldolase class I"/>
    <property type="match status" value="1"/>
</dbReference>
<feature type="binding site" evidence="7">
    <location>
        <position position="196"/>
    </location>
    <ligand>
        <name>glyoxylate</name>
        <dbReference type="ChEBI" id="CHEBI:36655"/>
    </ligand>
</feature>
<evidence type="ECO:0000256" key="1">
    <source>
        <dbReference type="ARBA" id="ARBA00001917"/>
    </source>
</evidence>
<feature type="binding site" evidence="7">
    <location>
        <position position="286"/>
    </location>
    <ligand>
        <name>FMN</name>
        <dbReference type="ChEBI" id="CHEBI:58210"/>
    </ligand>
</feature>
<evidence type="ECO:0000256" key="7">
    <source>
        <dbReference type="PIRSR" id="PIRSR000138-2"/>
    </source>
</evidence>
<dbReference type="Proteomes" id="UP000061018">
    <property type="component" value="Chromosome"/>
</dbReference>